<dbReference type="InterPro" id="IPR005123">
    <property type="entry name" value="Oxoglu/Fe-dep_dioxygenase_dom"/>
</dbReference>
<accession>A0A5J5A097</accession>
<dbReference type="Proteomes" id="UP000325577">
    <property type="component" value="Linkage Group LG4"/>
</dbReference>
<evidence type="ECO:0000256" key="4">
    <source>
        <dbReference type="ARBA" id="ARBA00023004"/>
    </source>
</evidence>
<evidence type="ECO:0000313" key="10">
    <source>
        <dbReference type="Proteomes" id="UP000325577"/>
    </source>
</evidence>
<evidence type="ECO:0000256" key="3">
    <source>
        <dbReference type="ARBA" id="ARBA00023002"/>
    </source>
</evidence>
<keyword evidence="4" id="KW-0408">Iron</keyword>
<dbReference type="AlphaFoldDB" id="A0A5J5A097"/>
<dbReference type="InterPro" id="IPR044861">
    <property type="entry name" value="IPNS-like_FE2OG_OXY"/>
</dbReference>
<dbReference type="EMBL" id="CM018047">
    <property type="protein sequence ID" value="KAA8523729.1"/>
    <property type="molecule type" value="Genomic_DNA"/>
</dbReference>
<name>A0A5J5A097_9ASTE</name>
<sequence>MESDPPFQESYKTLLRDFMEEKHTERMHEMFFGADKNELPLIDLSRLCLGEYEQEECKREIIDAAKRWGFFQVVNHGISRGIFARMKCEQAKLFQQPFDEKANGKVLNLPTDCYRWGTPTATSLTQLAWSEAFHIPLTHVSRLKEFNSTLSSTIEEFAEVVSELAQRIAEILADNLGCKSTLFSKNVLTGSCYLRMNRYPPCPISSKVFGLVPHTDSDFLTILYQDQVGGLQLVKDGKWIRVKPNPEALIINIGDLFQAWSNGTYKSIEHRVVTNQEFERFSIAYFFCPSNDTVIQSGLQPSIYRKFSFKEYRKQVEEDVKSTVRRKSPDMADSDGGGGGCCRCCFSFILTSGLTALFMWLSLRASNPVCSIQDFYVPALDKTGNFTTNTSIYVDLKLDNENKDKGVYYDVLNLTLYYSRNQSQPIAIGNKSFDSFYQGHKKNTRRKTLVDTYGVPWDAASTAVSNGSAVFRVDLATAVRFKIIAWKTKKHKLVVRAEVPIDGNGKKDKKKGIRLKSSAPELGCYRAPAGLLIVISIFILGFI</sequence>
<dbReference type="Pfam" id="PF14226">
    <property type="entry name" value="DIOX_N"/>
    <property type="match status" value="1"/>
</dbReference>
<keyword evidence="2" id="KW-0223">Dioxygenase</keyword>
<keyword evidence="1" id="KW-0479">Metal-binding</keyword>
<evidence type="ECO:0000256" key="6">
    <source>
        <dbReference type="ARBA" id="ARBA00061282"/>
    </source>
</evidence>
<gene>
    <name evidence="9" type="ORF">F0562_010152</name>
</gene>
<evidence type="ECO:0000256" key="2">
    <source>
        <dbReference type="ARBA" id="ARBA00022964"/>
    </source>
</evidence>
<dbReference type="PANTHER" id="PTHR47990">
    <property type="entry name" value="2-OXOGLUTARATE (2OG) AND FE(II)-DEPENDENT OXYGENASE SUPERFAMILY PROTEIN-RELATED"/>
    <property type="match status" value="1"/>
</dbReference>
<dbReference type="GO" id="GO:0046872">
    <property type="term" value="F:metal ion binding"/>
    <property type="evidence" value="ECO:0007669"/>
    <property type="project" value="UniProtKB-KW"/>
</dbReference>
<evidence type="ECO:0000256" key="5">
    <source>
        <dbReference type="ARBA" id="ARBA00052204"/>
    </source>
</evidence>
<dbReference type="OrthoDB" id="288590at2759"/>
<dbReference type="EC" id="1.14.11.13" evidence="7"/>
<comment type="catalytic activity">
    <reaction evidence="5">
        <text>gibberellin A1 + 2-oxoglutarate + O2 = gibberellin A8 + succinate + CO2</text>
        <dbReference type="Rhea" id="RHEA:15005"/>
        <dbReference type="ChEBI" id="CHEBI:15379"/>
        <dbReference type="ChEBI" id="CHEBI:16526"/>
        <dbReference type="ChEBI" id="CHEBI:16810"/>
        <dbReference type="ChEBI" id="CHEBI:30031"/>
        <dbReference type="ChEBI" id="CHEBI:58524"/>
        <dbReference type="ChEBI" id="CHEBI:58594"/>
        <dbReference type="EC" id="1.14.11.13"/>
    </reaction>
</comment>
<reference evidence="9 10" key="1">
    <citation type="submission" date="2019-09" db="EMBL/GenBank/DDBJ databases">
        <title>A chromosome-level genome assembly of the Chinese tupelo Nyssa sinensis.</title>
        <authorList>
            <person name="Yang X."/>
            <person name="Kang M."/>
            <person name="Yang Y."/>
            <person name="Xiong H."/>
            <person name="Wang M."/>
            <person name="Zhang Z."/>
            <person name="Wang Z."/>
            <person name="Wu H."/>
            <person name="Ma T."/>
            <person name="Liu J."/>
            <person name="Xi Z."/>
        </authorList>
    </citation>
    <scope>NUCLEOTIDE SEQUENCE [LARGE SCALE GENOMIC DNA]</scope>
    <source>
        <strain evidence="9">J267</strain>
        <tissue evidence="9">Leaf</tissue>
    </source>
</reference>
<dbReference type="Gene3D" id="2.60.120.330">
    <property type="entry name" value="B-lactam Antibiotic, Isopenicillin N Synthase, Chain"/>
    <property type="match status" value="1"/>
</dbReference>
<dbReference type="GO" id="GO:0045543">
    <property type="term" value="F:gibberellin 2-beta-dioxygenase activity"/>
    <property type="evidence" value="ECO:0007669"/>
    <property type="project" value="UniProtKB-EC"/>
</dbReference>
<dbReference type="InterPro" id="IPR027443">
    <property type="entry name" value="IPNS-like_sf"/>
</dbReference>
<dbReference type="InterPro" id="IPR026992">
    <property type="entry name" value="DIOX_N"/>
</dbReference>
<dbReference type="GO" id="GO:0009685">
    <property type="term" value="P:gibberellin metabolic process"/>
    <property type="evidence" value="ECO:0007669"/>
    <property type="project" value="UniProtKB-ARBA"/>
</dbReference>
<dbReference type="FunFam" id="2.60.120.330:FF:000021">
    <property type="entry name" value="Gibberellin 2-beta-dioxygenase 8"/>
    <property type="match status" value="1"/>
</dbReference>
<feature type="domain" description="Fe2OG dioxygenase" evidence="8">
    <location>
        <begin position="190"/>
        <end position="289"/>
    </location>
</feature>
<dbReference type="PROSITE" id="PS51471">
    <property type="entry name" value="FE2OG_OXY"/>
    <property type="match status" value="1"/>
</dbReference>
<evidence type="ECO:0000256" key="7">
    <source>
        <dbReference type="ARBA" id="ARBA00066708"/>
    </source>
</evidence>
<comment type="similarity">
    <text evidence="6">Belongs to the iron/ascorbate-dependent oxidoreductase family. GA2OX subfamily.</text>
</comment>
<keyword evidence="3" id="KW-0560">Oxidoreductase</keyword>
<organism evidence="9 10">
    <name type="scientific">Nyssa sinensis</name>
    <dbReference type="NCBI Taxonomy" id="561372"/>
    <lineage>
        <taxon>Eukaryota</taxon>
        <taxon>Viridiplantae</taxon>
        <taxon>Streptophyta</taxon>
        <taxon>Embryophyta</taxon>
        <taxon>Tracheophyta</taxon>
        <taxon>Spermatophyta</taxon>
        <taxon>Magnoliopsida</taxon>
        <taxon>eudicotyledons</taxon>
        <taxon>Gunneridae</taxon>
        <taxon>Pentapetalae</taxon>
        <taxon>asterids</taxon>
        <taxon>Cornales</taxon>
        <taxon>Nyssaceae</taxon>
        <taxon>Nyssa</taxon>
    </lineage>
</organism>
<evidence type="ECO:0000256" key="1">
    <source>
        <dbReference type="ARBA" id="ARBA00022723"/>
    </source>
</evidence>
<evidence type="ECO:0000313" key="9">
    <source>
        <dbReference type="EMBL" id="KAA8523729.1"/>
    </source>
</evidence>
<dbReference type="InterPro" id="IPR050231">
    <property type="entry name" value="Iron_ascorbate_oxido_reductase"/>
</dbReference>
<dbReference type="SUPFAM" id="SSF51197">
    <property type="entry name" value="Clavaminate synthase-like"/>
    <property type="match status" value="1"/>
</dbReference>
<protein>
    <recommendedName>
        <fullName evidence="7">gibberellin 2beta-dioxygenase</fullName>
        <ecNumber evidence="7">1.14.11.13</ecNumber>
    </recommendedName>
</protein>
<evidence type="ECO:0000259" key="8">
    <source>
        <dbReference type="PROSITE" id="PS51471"/>
    </source>
</evidence>
<dbReference type="Pfam" id="PF03171">
    <property type="entry name" value="2OG-FeII_Oxy"/>
    <property type="match status" value="1"/>
</dbReference>
<keyword evidence="10" id="KW-1185">Reference proteome</keyword>
<proteinExistence type="inferred from homology"/>